<gene>
    <name evidence="1" type="ORF">COU32_02115</name>
</gene>
<dbReference type="Proteomes" id="UP000231530">
    <property type="component" value="Unassembled WGS sequence"/>
</dbReference>
<sequence length="90" mass="10354">MSLQPQKIPTLEKQKDFLQHDIAITLPFLFTRLISIVAGYIVHSMLELIFLNIILFSIAKMIIKALQRGYLIVCQKIEQKNVQPNLDDTS</sequence>
<comment type="caution">
    <text evidence="1">The sequence shown here is derived from an EMBL/GenBank/DDBJ whole genome shotgun (WGS) entry which is preliminary data.</text>
</comment>
<evidence type="ECO:0000313" key="2">
    <source>
        <dbReference type="Proteomes" id="UP000231530"/>
    </source>
</evidence>
<protein>
    <submittedName>
        <fullName evidence="1">Uncharacterized protein</fullName>
    </submittedName>
</protein>
<dbReference type="AlphaFoldDB" id="A0A2H0TWB7"/>
<accession>A0A2H0TWB7</accession>
<organism evidence="1 2">
    <name type="scientific">Candidatus Magasanikbacteria bacterium CG10_big_fil_rev_8_21_14_0_10_42_10</name>
    <dbReference type="NCBI Taxonomy" id="1974649"/>
    <lineage>
        <taxon>Bacteria</taxon>
        <taxon>Candidatus Magasanikiibacteriota</taxon>
    </lineage>
</organism>
<evidence type="ECO:0000313" key="1">
    <source>
        <dbReference type="EMBL" id="PIR76460.1"/>
    </source>
</evidence>
<reference evidence="2" key="1">
    <citation type="submission" date="2017-09" db="EMBL/GenBank/DDBJ databases">
        <title>Depth-based differentiation of microbial function through sediment-hosted aquifers and enrichment of novel symbionts in the deep terrestrial subsurface.</title>
        <authorList>
            <person name="Probst A.J."/>
            <person name="Ladd B."/>
            <person name="Jarett J.K."/>
            <person name="Geller-Mcgrath D.E."/>
            <person name="Sieber C.M.K."/>
            <person name="Emerson J.B."/>
            <person name="Anantharaman K."/>
            <person name="Thomas B.C."/>
            <person name="Malmstrom R."/>
            <person name="Stieglmeier M."/>
            <person name="Klingl A."/>
            <person name="Woyke T."/>
            <person name="Ryan C.M."/>
            <person name="Banfield J.F."/>
        </authorList>
    </citation>
    <scope>NUCLEOTIDE SEQUENCE [LARGE SCALE GENOMIC DNA]</scope>
</reference>
<name>A0A2H0TWB7_9BACT</name>
<dbReference type="EMBL" id="PFBY01000025">
    <property type="protein sequence ID" value="PIR76460.1"/>
    <property type="molecule type" value="Genomic_DNA"/>
</dbReference>
<proteinExistence type="predicted"/>